<keyword evidence="3" id="KW-1185">Reference proteome</keyword>
<evidence type="ECO:0000313" key="3">
    <source>
        <dbReference type="Proteomes" id="UP000230069"/>
    </source>
</evidence>
<proteinExistence type="predicted"/>
<organism evidence="2 3">
    <name type="scientific">Aquilegia coerulea</name>
    <name type="common">Rocky mountain columbine</name>
    <dbReference type="NCBI Taxonomy" id="218851"/>
    <lineage>
        <taxon>Eukaryota</taxon>
        <taxon>Viridiplantae</taxon>
        <taxon>Streptophyta</taxon>
        <taxon>Embryophyta</taxon>
        <taxon>Tracheophyta</taxon>
        <taxon>Spermatophyta</taxon>
        <taxon>Magnoliopsida</taxon>
        <taxon>Ranunculales</taxon>
        <taxon>Ranunculaceae</taxon>
        <taxon>Thalictroideae</taxon>
        <taxon>Aquilegia</taxon>
    </lineage>
</organism>
<dbReference type="OrthoDB" id="2019494at2759"/>
<dbReference type="AlphaFoldDB" id="A0A2G5C9U3"/>
<name>A0A2G5C9U3_AQUCA</name>
<dbReference type="InParanoid" id="A0A2G5C9U3"/>
<dbReference type="EMBL" id="KZ305090">
    <property type="protein sequence ID" value="PIA28041.1"/>
    <property type="molecule type" value="Genomic_DNA"/>
</dbReference>
<accession>A0A2G5C9U3</accession>
<dbReference type="STRING" id="218851.A0A2G5C9U3"/>
<dbReference type="FunCoup" id="A0A2G5C9U3">
    <property type="interactions" value="491"/>
</dbReference>
<gene>
    <name evidence="2" type="ORF">AQUCO_07300015v1</name>
</gene>
<evidence type="ECO:0000313" key="2">
    <source>
        <dbReference type="EMBL" id="PIA28041.1"/>
    </source>
</evidence>
<protein>
    <submittedName>
        <fullName evidence="2">Uncharacterized protein</fullName>
    </submittedName>
</protein>
<sequence length="184" mass="20646">MQQQQQQQQMGYGSGSGSGLARFKSAPVSWFDSLLQEDDEVLPLQLPQTQCVSQAPNLRNSNIYDPTNLFDTSSTFTRNNSSPPELLANLTSPSPNLASDDGVASNYDILSFLDIPTTGKLERESDSSHESQLKKEHSDSFSDMDMEKLFQDSVPCRVRAKRGCATHPRSIAERNRVMRFWERP</sequence>
<reference evidence="2 3" key="1">
    <citation type="submission" date="2017-09" db="EMBL/GenBank/DDBJ databases">
        <title>WGS assembly of Aquilegia coerulea Goldsmith.</title>
        <authorList>
            <person name="Hodges S."/>
            <person name="Kramer E."/>
            <person name="Nordborg M."/>
            <person name="Tomkins J."/>
            <person name="Borevitz J."/>
            <person name="Derieg N."/>
            <person name="Yan J."/>
            <person name="Mihaltcheva S."/>
            <person name="Hayes R.D."/>
            <person name="Rokhsar D."/>
        </authorList>
    </citation>
    <scope>NUCLEOTIDE SEQUENCE [LARGE SCALE GENOMIC DNA]</scope>
    <source>
        <strain evidence="3">cv. Goldsmith</strain>
    </source>
</reference>
<evidence type="ECO:0000256" key="1">
    <source>
        <dbReference type="SAM" id="MobiDB-lite"/>
    </source>
</evidence>
<feature type="region of interest" description="Disordered" evidence="1">
    <location>
        <begin position="121"/>
        <end position="142"/>
    </location>
</feature>
<dbReference type="Proteomes" id="UP000230069">
    <property type="component" value="Unassembled WGS sequence"/>
</dbReference>